<dbReference type="EMBL" id="CP047423">
    <property type="protein sequence ID" value="QPD06157.1"/>
    <property type="molecule type" value="Genomic_DNA"/>
</dbReference>
<evidence type="ECO:0000313" key="2">
    <source>
        <dbReference type="EMBL" id="QPD06157.1"/>
    </source>
</evidence>
<dbReference type="KEGG" id="nkf:Nkreftii_003931"/>
<name>A0A7S8FHY2_9BACT</name>
<protein>
    <recommendedName>
        <fullName evidence="4">Outer membrane lipoprotein BamD-like domain-containing protein</fullName>
    </recommendedName>
</protein>
<evidence type="ECO:0008006" key="4">
    <source>
        <dbReference type="Google" id="ProtNLM"/>
    </source>
</evidence>
<evidence type="ECO:0000313" key="3">
    <source>
        <dbReference type="Proteomes" id="UP000593737"/>
    </source>
</evidence>
<reference evidence="2 3" key="1">
    <citation type="journal article" date="2020" name="ISME J.">
        <title>Enrichment and physiological characterization of a novel comammox Nitrospira indicates ammonium inhibition of complete nitrification.</title>
        <authorList>
            <person name="Sakoula D."/>
            <person name="Koch H."/>
            <person name="Frank J."/>
            <person name="Jetten M.S.M."/>
            <person name="van Kessel M.A.H.J."/>
            <person name="Lucker S."/>
        </authorList>
    </citation>
    <scope>NUCLEOTIDE SEQUENCE [LARGE SCALE GENOMIC DNA]</scope>
    <source>
        <strain evidence="2">Comreactor17</strain>
    </source>
</reference>
<gene>
    <name evidence="2" type="ORF">Nkreftii_003931</name>
</gene>
<feature type="chain" id="PRO_5032857857" description="Outer membrane lipoprotein BamD-like domain-containing protein" evidence="1">
    <location>
        <begin position="26"/>
        <end position="75"/>
    </location>
</feature>
<dbReference type="InterPro" id="IPR011990">
    <property type="entry name" value="TPR-like_helical_dom_sf"/>
</dbReference>
<dbReference type="AlphaFoldDB" id="A0A7S8FHY2"/>
<accession>A0A7S8FHY2</accession>
<organism evidence="2 3">
    <name type="scientific">Candidatus Nitrospira kreftii</name>
    <dbReference type="NCBI Taxonomy" id="2652173"/>
    <lineage>
        <taxon>Bacteria</taxon>
        <taxon>Pseudomonadati</taxon>
        <taxon>Nitrospirota</taxon>
        <taxon>Nitrospiria</taxon>
        <taxon>Nitrospirales</taxon>
        <taxon>Nitrospiraceae</taxon>
        <taxon>Nitrospira</taxon>
    </lineage>
</organism>
<dbReference type="PROSITE" id="PS51257">
    <property type="entry name" value="PROKAR_LIPOPROTEIN"/>
    <property type="match status" value="1"/>
</dbReference>
<sequence>MMKARLLLCVCALCLVVLGCSDQKAAELFETAAFEENQGNIPHAKQLYEELVNLYPSAKVAEIARSRLEDLRNRE</sequence>
<keyword evidence="1" id="KW-0732">Signal</keyword>
<dbReference type="Gene3D" id="1.25.40.10">
    <property type="entry name" value="Tetratricopeptide repeat domain"/>
    <property type="match status" value="1"/>
</dbReference>
<feature type="signal peptide" evidence="1">
    <location>
        <begin position="1"/>
        <end position="25"/>
    </location>
</feature>
<proteinExistence type="predicted"/>
<dbReference type="Proteomes" id="UP000593737">
    <property type="component" value="Chromosome"/>
</dbReference>
<evidence type="ECO:0000256" key="1">
    <source>
        <dbReference type="SAM" id="SignalP"/>
    </source>
</evidence>